<dbReference type="EMBL" id="FODE01000016">
    <property type="protein sequence ID" value="SEN77575.1"/>
    <property type="molecule type" value="Genomic_DNA"/>
</dbReference>
<keyword evidence="1 3" id="KW-0597">Phosphoprotein</keyword>
<dbReference type="InterPro" id="IPR039420">
    <property type="entry name" value="WalR-like"/>
</dbReference>
<dbReference type="AlphaFoldDB" id="A0A1H8JAW8"/>
<dbReference type="SMART" id="SM00421">
    <property type="entry name" value="HTH_LUXR"/>
    <property type="match status" value="1"/>
</dbReference>
<dbReference type="SMART" id="SM00448">
    <property type="entry name" value="REC"/>
    <property type="match status" value="1"/>
</dbReference>
<dbReference type="CDD" id="cd17535">
    <property type="entry name" value="REC_NarL-like"/>
    <property type="match status" value="1"/>
</dbReference>
<evidence type="ECO:0000313" key="7">
    <source>
        <dbReference type="Proteomes" id="UP000199054"/>
    </source>
</evidence>
<dbReference type="OrthoDB" id="3679796at2"/>
<proteinExistence type="predicted"/>
<accession>A0A1H8JAW8</accession>
<feature type="domain" description="HTH luxR-type" evidence="4">
    <location>
        <begin position="153"/>
        <end position="218"/>
    </location>
</feature>
<dbReference type="GO" id="GO:0006355">
    <property type="term" value="P:regulation of DNA-templated transcription"/>
    <property type="evidence" value="ECO:0007669"/>
    <property type="project" value="InterPro"/>
</dbReference>
<feature type="modified residue" description="4-aspartylphosphate" evidence="3">
    <location>
        <position position="54"/>
    </location>
</feature>
<sequence length="221" mass="23665">MTRILVIDDHPIFRRGLALSLAEAEDLSVCGEGASGADAIALARELSPDLLLLDLSMPDGGLAVLPELHRQHPDLIVAVLTASEDSEDVMAALDAGAHGYIVKGIGSRALIEAVRGLARGEGYVTPALAARLLTERRKEAVAHHDSAGDMADRARLIGQLTPREEEVLELVAAGHSNKEIARRAGMQEKTVKHHMTRILHKLNARNRTEAALILRGDRAGA</sequence>
<dbReference type="InterPro" id="IPR000792">
    <property type="entry name" value="Tscrpt_reg_LuxR_C"/>
</dbReference>
<reference evidence="6 7" key="1">
    <citation type="submission" date="2016-10" db="EMBL/GenBank/DDBJ databases">
        <authorList>
            <person name="de Groot N.N."/>
        </authorList>
    </citation>
    <scope>NUCLEOTIDE SEQUENCE [LARGE SCALE GENOMIC DNA]</scope>
    <source>
        <strain evidence="6 7">DSM 8512</strain>
    </source>
</reference>
<dbReference type="CDD" id="cd06170">
    <property type="entry name" value="LuxR_C_like"/>
    <property type="match status" value="1"/>
</dbReference>
<dbReference type="Pfam" id="PF00196">
    <property type="entry name" value="GerE"/>
    <property type="match status" value="1"/>
</dbReference>
<dbReference type="Pfam" id="PF00072">
    <property type="entry name" value="Response_reg"/>
    <property type="match status" value="1"/>
</dbReference>
<dbReference type="SUPFAM" id="SSF52172">
    <property type="entry name" value="CheY-like"/>
    <property type="match status" value="1"/>
</dbReference>
<dbReference type="InterPro" id="IPR016032">
    <property type="entry name" value="Sig_transdc_resp-reg_C-effctor"/>
</dbReference>
<keyword evidence="2 6" id="KW-0238">DNA-binding</keyword>
<dbReference type="SUPFAM" id="SSF46894">
    <property type="entry name" value="C-terminal effector domain of the bipartite response regulators"/>
    <property type="match status" value="1"/>
</dbReference>
<protein>
    <submittedName>
        <fullName evidence="6">DNA-binding response regulator, NarL/FixJ family, contains REC and HTH domains</fullName>
    </submittedName>
</protein>
<dbReference type="PROSITE" id="PS50043">
    <property type="entry name" value="HTH_LUXR_2"/>
    <property type="match status" value="1"/>
</dbReference>
<dbReference type="InterPro" id="IPR001789">
    <property type="entry name" value="Sig_transdc_resp-reg_receiver"/>
</dbReference>
<dbReference type="InterPro" id="IPR058245">
    <property type="entry name" value="NreC/VraR/RcsB-like_REC"/>
</dbReference>
<dbReference type="RefSeq" id="WP_090612803.1">
    <property type="nucleotide sequence ID" value="NZ_CP067124.1"/>
</dbReference>
<dbReference type="PRINTS" id="PR00038">
    <property type="entry name" value="HTHLUXR"/>
</dbReference>
<name>A0A1H8JAW8_9RHOB</name>
<dbReference type="GO" id="GO:0000160">
    <property type="term" value="P:phosphorelay signal transduction system"/>
    <property type="evidence" value="ECO:0007669"/>
    <property type="project" value="InterPro"/>
</dbReference>
<evidence type="ECO:0000256" key="3">
    <source>
        <dbReference type="PROSITE-ProRule" id="PRU00169"/>
    </source>
</evidence>
<gene>
    <name evidence="6" type="ORF">SAMN04489859_101648</name>
</gene>
<dbReference type="PROSITE" id="PS50110">
    <property type="entry name" value="RESPONSE_REGULATORY"/>
    <property type="match status" value="1"/>
</dbReference>
<organism evidence="6 7">
    <name type="scientific">Paracoccus alcaliphilus</name>
    <dbReference type="NCBI Taxonomy" id="34002"/>
    <lineage>
        <taxon>Bacteria</taxon>
        <taxon>Pseudomonadati</taxon>
        <taxon>Pseudomonadota</taxon>
        <taxon>Alphaproteobacteria</taxon>
        <taxon>Rhodobacterales</taxon>
        <taxon>Paracoccaceae</taxon>
        <taxon>Paracoccus</taxon>
    </lineage>
</organism>
<evidence type="ECO:0000256" key="2">
    <source>
        <dbReference type="ARBA" id="ARBA00023125"/>
    </source>
</evidence>
<dbReference type="STRING" id="34002.SAMN04489859_101648"/>
<evidence type="ECO:0000259" key="4">
    <source>
        <dbReference type="PROSITE" id="PS50043"/>
    </source>
</evidence>
<dbReference type="PANTHER" id="PTHR43214">
    <property type="entry name" value="TWO-COMPONENT RESPONSE REGULATOR"/>
    <property type="match status" value="1"/>
</dbReference>
<dbReference type="Gene3D" id="3.40.50.2300">
    <property type="match status" value="1"/>
</dbReference>
<evidence type="ECO:0000259" key="5">
    <source>
        <dbReference type="PROSITE" id="PS50110"/>
    </source>
</evidence>
<dbReference type="Proteomes" id="UP000199054">
    <property type="component" value="Unassembled WGS sequence"/>
</dbReference>
<dbReference type="InterPro" id="IPR011006">
    <property type="entry name" value="CheY-like_superfamily"/>
</dbReference>
<evidence type="ECO:0000256" key="1">
    <source>
        <dbReference type="ARBA" id="ARBA00022553"/>
    </source>
</evidence>
<feature type="domain" description="Response regulatory" evidence="5">
    <location>
        <begin position="3"/>
        <end position="118"/>
    </location>
</feature>
<keyword evidence="7" id="KW-1185">Reference proteome</keyword>
<evidence type="ECO:0000313" key="6">
    <source>
        <dbReference type="EMBL" id="SEN77575.1"/>
    </source>
</evidence>
<dbReference type="GO" id="GO:0003677">
    <property type="term" value="F:DNA binding"/>
    <property type="evidence" value="ECO:0007669"/>
    <property type="project" value="UniProtKB-KW"/>
</dbReference>